<accession>A0AAP0K9R2</accession>
<name>A0AAP0K9R2_9MAGN</name>
<dbReference type="AlphaFoldDB" id="A0AAP0K9R2"/>
<organism evidence="1 2">
    <name type="scientific">Stephania cephalantha</name>
    <dbReference type="NCBI Taxonomy" id="152367"/>
    <lineage>
        <taxon>Eukaryota</taxon>
        <taxon>Viridiplantae</taxon>
        <taxon>Streptophyta</taxon>
        <taxon>Embryophyta</taxon>
        <taxon>Tracheophyta</taxon>
        <taxon>Spermatophyta</taxon>
        <taxon>Magnoliopsida</taxon>
        <taxon>Ranunculales</taxon>
        <taxon>Menispermaceae</taxon>
        <taxon>Menispermoideae</taxon>
        <taxon>Cissampelideae</taxon>
        <taxon>Stephania</taxon>
    </lineage>
</organism>
<keyword evidence="2" id="KW-1185">Reference proteome</keyword>
<sequence>MSLGKILAAVNKFHNLYERLQRTPRSGTTPKDMEYIERKRVLGMVVLRCVISSKQVQDSLWIHSCRLRGQGVENAA</sequence>
<protein>
    <submittedName>
        <fullName evidence="1">Uncharacterized protein</fullName>
    </submittedName>
</protein>
<proteinExistence type="predicted"/>
<gene>
    <name evidence="1" type="ORF">Scep_007303</name>
</gene>
<evidence type="ECO:0000313" key="2">
    <source>
        <dbReference type="Proteomes" id="UP001419268"/>
    </source>
</evidence>
<evidence type="ECO:0000313" key="1">
    <source>
        <dbReference type="EMBL" id="KAK9148546.1"/>
    </source>
</evidence>
<dbReference type="Proteomes" id="UP001419268">
    <property type="component" value="Unassembled WGS sequence"/>
</dbReference>
<dbReference type="EMBL" id="JBBNAG010000003">
    <property type="protein sequence ID" value="KAK9148546.1"/>
    <property type="molecule type" value="Genomic_DNA"/>
</dbReference>
<comment type="caution">
    <text evidence="1">The sequence shown here is derived from an EMBL/GenBank/DDBJ whole genome shotgun (WGS) entry which is preliminary data.</text>
</comment>
<reference evidence="1 2" key="1">
    <citation type="submission" date="2024-01" db="EMBL/GenBank/DDBJ databases">
        <title>Genome assemblies of Stephania.</title>
        <authorList>
            <person name="Yang L."/>
        </authorList>
    </citation>
    <scope>NUCLEOTIDE SEQUENCE [LARGE SCALE GENOMIC DNA]</scope>
    <source>
        <strain evidence="1">JXDWG</strain>
        <tissue evidence="1">Leaf</tissue>
    </source>
</reference>